<keyword evidence="1" id="KW-0812">Transmembrane</keyword>
<evidence type="ECO:0000313" key="3">
    <source>
        <dbReference type="EMBL" id="WGK94289.1"/>
    </source>
</evidence>
<dbReference type="PROSITE" id="PS01124">
    <property type="entry name" value="HTH_ARAC_FAMILY_2"/>
    <property type="match status" value="1"/>
</dbReference>
<accession>A0ABY8N4V6</accession>
<reference evidence="3 4" key="1">
    <citation type="submission" date="2022-02" db="EMBL/GenBank/DDBJ databases">
        <authorList>
            <person name="Cha I.-T."/>
            <person name="Lee K.-E."/>
            <person name="Park S.-J."/>
        </authorList>
    </citation>
    <scope>NUCLEOTIDE SEQUENCE [LARGE SCALE GENOMIC DNA]</scope>
    <source>
        <strain evidence="3 4">K3R-10</strain>
    </source>
</reference>
<keyword evidence="1" id="KW-1133">Transmembrane helix</keyword>
<feature type="transmembrane region" description="Helical" evidence="1">
    <location>
        <begin position="166"/>
        <end position="187"/>
    </location>
</feature>
<evidence type="ECO:0000259" key="2">
    <source>
        <dbReference type="PROSITE" id="PS01124"/>
    </source>
</evidence>
<dbReference type="EMBL" id="CP092332">
    <property type="protein sequence ID" value="WGK94289.1"/>
    <property type="molecule type" value="Genomic_DNA"/>
</dbReference>
<keyword evidence="4" id="KW-1185">Reference proteome</keyword>
<keyword evidence="1" id="KW-0472">Membrane</keyword>
<evidence type="ECO:0000256" key="1">
    <source>
        <dbReference type="SAM" id="Phobius"/>
    </source>
</evidence>
<dbReference type="Proteomes" id="UP001232117">
    <property type="component" value="Chromosome"/>
</dbReference>
<feature type="transmembrane region" description="Helical" evidence="1">
    <location>
        <begin position="127"/>
        <end position="146"/>
    </location>
</feature>
<dbReference type="RefSeq" id="WP_264532984.1">
    <property type="nucleotide sequence ID" value="NZ_CP092332.1"/>
</dbReference>
<sequence length="346" mass="41651">MLSIALFKIQNNSFIEELLRDYNNLLIIIVPCSYLYFENLIKDCKTIYFRNFVHLIIPLVFNIIDYLLDQNYFDIQHVDFYYYTFFTLYTIFYYALIYKILYKNVWNRKGEIEVVIKQNQLIRKWSIYLFSFLIIVGARVILILFWEINNNNYAYATSYQWIPSLFWLILYFKIIISPEILYGYNYLNAKINEHKKINNATIAFWTSYPITEINNIQDNQLNEKIKNSIVEYMKEVDQFSFHNQAYRDAKFSLTDLSNKLNIPKSHLSFLFKYHSKISFPEYKKIVRIYDGLELIDAGYLKTNTYESLAKEIGFTSYNTFFVSFKDVTGVSPQEFLIRLLKQKRFN</sequence>
<dbReference type="SMART" id="SM00342">
    <property type="entry name" value="HTH_ARAC"/>
    <property type="match status" value="1"/>
</dbReference>
<evidence type="ECO:0000313" key="4">
    <source>
        <dbReference type="Proteomes" id="UP001232117"/>
    </source>
</evidence>
<feature type="transmembrane region" description="Helical" evidence="1">
    <location>
        <begin position="80"/>
        <end position="101"/>
    </location>
</feature>
<feature type="transmembrane region" description="Helical" evidence="1">
    <location>
        <begin position="48"/>
        <end position="68"/>
    </location>
</feature>
<protein>
    <submittedName>
        <fullName evidence="3">AraC family transcriptional regulator</fullName>
    </submittedName>
</protein>
<feature type="domain" description="HTH araC/xylS-type" evidence="2">
    <location>
        <begin position="234"/>
        <end position="338"/>
    </location>
</feature>
<organism evidence="3 4">
    <name type="scientific">Flavobacterium keumense</name>
    <dbReference type="NCBI Taxonomy" id="1306518"/>
    <lineage>
        <taxon>Bacteria</taxon>
        <taxon>Pseudomonadati</taxon>
        <taxon>Bacteroidota</taxon>
        <taxon>Flavobacteriia</taxon>
        <taxon>Flavobacteriales</taxon>
        <taxon>Flavobacteriaceae</taxon>
        <taxon>Flavobacterium</taxon>
    </lineage>
</organism>
<dbReference type="InterPro" id="IPR018060">
    <property type="entry name" value="HTH_AraC"/>
</dbReference>
<proteinExistence type="predicted"/>
<dbReference type="Gene3D" id="1.10.10.60">
    <property type="entry name" value="Homeodomain-like"/>
    <property type="match status" value="1"/>
</dbReference>
<reference evidence="3 4" key="2">
    <citation type="submission" date="2023-06" db="EMBL/GenBank/DDBJ databases">
        <title>Complete Genome Sequence of Flavobacterium keumense K3R-10.</title>
        <authorList>
            <person name="Jeong H."/>
            <person name="Jhang S.Y."/>
            <person name="Kim J.N."/>
        </authorList>
    </citation>
    <scope>NUCLEOTIDE SEQUENCE [LARGE SCALE GENOMIC DNA]</scope>
    <source>
        <strain evidence="3 4">K3R-10</strain>
    </source>
</reference>
<name>A0ABY8N4V6_9FLAO</name>
<gene>
    <name evidence="3" type="ORF">MG292_09405</name>
</gene>